<accession>A0A0P7E7I2</accession>
<name>A0A0P7E7I2_9GAMM</name>
<feature type="region of interest" description="Disordered" evidence="7">
    <location>
        <begin position="394"/>
        <end position="416"/>
    </location>
</feature>
<dbReference type="EMBL" id="LJTC01000016">
    <property type="protein sequence ID" value="KPM79721.1"/>
    <property type="molecule type" value="Genomic_DNA"/>
</dbReference>
<dbReference type="GO" id="GO:0016020">
    <property type="term" value="C:membrane"/>
    <property type="evidence" value="ECO:0007669"/>
    <property type="project" value="UniProtKB-SubCell"/>
</dbReference>
<evidence type="ECO:0000256" key="8">
    <source>
        <dbReference type="SAM" id="Phobius"/>
    </source>
</evidence>
<comment type="caution">
    <text evidence="10">The sequence shown here is derived from an EMBL/GenBank/DDBJ whole genome shotgun (WGS) entry which is preliminary data.</text>
</comment>
<dbReference type="RefSeq" id="WP_054554677.1">
    <property type="nucleotide sequence ID" value="NZ_LJTC01000016.1"/>
</dbReference>
<dbReference type="SMART" id="SM00283">
    <property type="entry name" value="MA"/>
    <property type="match status" value="1"/>
</dbReference>
<keyword evidence="2 8" id="KW-0812">Transmembrane</keyword>
<evidence type="ECO:0000256" key="7">
    <source>
        <dbReference type="SAM" id="MobiDB-lite"/>
    </source>
</evidence>
<feature type="domain" description="Methyl-accepting transducer" evidence="9">
    <location>
        <begin position="111"/>
        <end position="347"/>
    </location>
</feature>
<dbReference type="STRING" id="570156.AOG27_19570"/>
<evidence type="ECO:0000256" key="4">
    <source>
        <dbReference type="ARBA" id="ARBA00023136"/>
    </source>
</evidence>
<dbReference type="PROSITE" id="PS50111">
    <property type="entry name" value="CHEMOTAXIS_TRANSDUC_2"/>
    <property type="match status" value="1"/>
</dbReference>
<dbReference type="AlphaFoldDB" id="A0A0P7E7I2"/>
<gene>
    <name evidence="10" type="ORF">AOG27_19570</name>
</gene>
<evidence type="ECO:0000256" key="6">
    <source>
        <dbReference type="PROSITE-ProRule" id="PRU00284"/>
    </source>
</evidence>
<comment type="subcellular location">
    <subcellularLocation>
        <location evidence="1">Membrane</location>
        <topology evidence="1">Multi-pass membrane protein</topology>
    </subcellularLocation>
</comment>
<keyword evidence="4 8" id="KW-0472">Membrane</keyword>
<keyword evidence="5 6" id="KW-0807">Transducer</keyword>
<sequence>MSHLKIAIILFVVSLIGSITSFIIFNSSMKEIVIFGLVSVIPWSLLIIYLHKDNDKQKDYLKYFVSCITTKDGIDFTFRFNESDSQLPEVCHALNASLTMVEHLLSEVSASSARLLPMADALRDTYASMTQKATIQNAHGIDLANTINRTIEVSRKLDHSLKEIFQSVLAATESVQQTRSDSDKSQASLIKLADNINLTSEQILLLKQDSDAIGSIIDVINGIADQTNLLALNAAIEAARAGEQGRGFAVVADEVRNLAARTSKSTQEVREMVAKIQHSTKLANQLMQTALKEAENTVQLSDATTKETNKIEQAMLAISNYSEGVHEQVAIQSTMSDEAQASIDSMVELNSDALSSSQIQAVSSKDLVSLAHAIDDKLSLFHIAHPDIDTNQRINRDRIQTSDSSKNHQDGEIELF</sequence>
<proteinExistence type="predicted"/>
<protein>
    <submittedName>
        <fullName evidence="10">Chemotaxis protein</fullName>
    </submittedName>
</protein>
<dbReference type="GO" id="GO:0006935">
    <property type="term" value="P:chemotaxis"/>
    <property type="evidence" value="ECO:0007669"/>
    <property type="project" value="UniProtKB-ARBA"/>
</dbReference>
<dbReference type="Pfam" id="PF00015">
    <property type="entry name" value="MCPsignal"/>
    <property type="match status" value="1"/>
</dbReference>
<dbReference type="InterPro" id="IPR004089">
    <property type="entry name" value="MCPsignal_dom"/>
</dbReference>
<evidence type="ECO:0000259" key="9">
    <source>
        <dbReference type="PROSITE" id="PS50111"/>
    </source>
</evidence>
<evidence type="ECO:0000256" key="2">
    <source>
        <dbReference type="ARBA" id="ARBA00022692"/>
    </source>
</evidence>
<dbReference type="GO" id="GO:0007165">
    <property type="term" value="P:signal transduction"/>
    <property type="evidence" value="ECO:0007669"/>
    <property type="project" value="UniProtKB-KW"/>
</dbReference>
<dbReference type="OrthoDB" id="2489132at2"/>
<feature type="transmembrane region" description="Helical" evidence="8">
    <location>
        <begin position="32"/>
        <end position="50"/>
    </location>
</feature>
<dbReference type="PANTHER" id="PTHR32089">
    <property type="entry name" value="METHYL-ACCEPTING CHEMOTAXIS PROTEIN MCPB"/>
    <property type="match status" value="1"/>
</dbReference>
<dbReference type="PANTHER" id="PTHR32089:SF119">
    <property type="entry name" value="METHYL-ACCEPTING CHEMOTAXIS PROTEIN CTPL"/>
    <property type="match status" value="1"/>
</dbReference>
<dbReference type="Proteomes" id="UP000050378">
    <property type="component" value="Unassembled WGS sequence"/>
</dbReference>
<dbReference type="SUPFAM" id="SSF58104">
    <property type="entry name" value="Methyl-accepting chemotaxis protein (MCP) signaling domain"/>
    <property type="match status" value="1"/>
</dbReference>
<keyword evidence="3 8" id="KW-1133">Transmembrane helix</keyword>
<dbReference type="Gene3D" id="1.10.287.950">
    <property type="entry name" value="Methyl-accepting chemotaxis protein"/>
    <property type="match status" value="1"/>
</dbReference>
<evidence type="ECO:0000313" key="11">
    <source>
        <dbReference type="Proteomes" id="UP000050378"/>
    </source>
</evidence>
<reference evidence="10 11" key="1">
    <citation type="submission" date="2015-09" db="EMBL/GenBank/DDBJ databases">
        <title>Draft Genome Sequence of Pseudoalteromonas lipolytica UCD-48B.</title>
        <authorList>
            <person name="Krusor M."/>
            <person name="Coil D.A."/>
            <person name="Lang J.M."/>
            <person name="Eisen J.A."/>
            <person name="Alexiev A."/>
        </authorList>
    </citation>
    <scope>NUCLEOTIDE SEQUENCE [LARGE SCALE GENOMIC DNA]</scope>
    <source>
        <strain evidence="10 11">UCD-48B</strain>
    </source>
</reference>
<evidence type="ECO:0000313" key="10">
    <source>
        <dbReference type="EMBL" id="KPM79721.1"/>
    </source>
</evidence>
<evidence type="ECO:0000256" key="1">
    <source>
        <dbReference type="ARBA" id="ARBA00004141"/>
    </source>
</evidence>
<evidence type="ECO:0000256" key="5">
    <source>
        <dbReference type="ARBA" id="ARBA00023224"/>
    </source>
</evidence>
<organism evidence="10 11">
    <name type="scientific">Pseudoalteromonas lipolytica</name>
    <dbReference type="NCBI Taxonomy" id="570156"/>
    <lineage>
        <taxon>Bacteria</taxon>
        <taxon>Pseudomonadati</taxon>
        <taxon>Pseudomonadota</taxon>
        <taxon>Gammaproteobacteria</taxon>
        <taxon>Alteromonadales</taxon>
        <taxon>Pseudoalteromonadaceae</taxon>
        <taxon>Pseudoalteromonas</taxon>
    </lineage>
</organism>
<feature type="transmembrane region" description="Helical" evidence="8">
    <location>
        <begin position="6"/>
        <end position="25"/>
    </location>
</feature>
<dbReference type="PATRIC" id="fig|570156.3.peg.1840"/>
<evidence type="ECO:0000256" key="3">
    <source>
        <dbReference type="ARBA" id="ARBA00022989"/>
    </source>
</evidence>